<dbReference type="EMBL" id="ML975151">
    <property type="protein sequence ID" value="KAF1815630.1"/>
    <property type="molecule type" value="Genomic_DNA"/>
</dbReference>
<dbReference type="GeneID" id="54419340"/>
<dbReference type="Proteomes" id="UP000504638">
    <property type="component" value="Unplaced"/>
</dbReference>
<name>A0A6G1GCK4_9PEZI</name>
<reference evidence="3" key="2">
    <citation type="submission" date="2020-04" db="EMBL/GenBank/DDBJ databases">
        <authorList>
            <consortium name="NCBI Genome Project"/>
        </authorList>
    </citation>
    <scope>NUCLEOTIDE SEQUENCE</scope>
    <source>
        <strain evidence="3">CBS 781.70</strain>
    </source>
</reference>
<keyword evidence="2" id="KW-1185">Reference proteome</keyword>
<reference evidence="3" key="3">
    <citation type="submission" date="2025-04" db="UniProtKB">
        <authorList>
            <consortium name="RefSeq"/>
        </authorList>
    </citation>
    <scope>IDENTIFICATION</scope>
    <source>
        <strain evidence="3">CBS 781.70</strain>
    </source>
</reference>
<evidence type="ECO:0000313" key="2">
    <source>
        <dbReference type="Proteomes" id="UP000504638"/>
    </source>
</evidence>
<gene>
    <name evidence="1 3" type="ORF">P152DRAFT_455348</name>
</gene>
<dbReference type="AlphaFoldDB" id="A0A6G1GCK4"/>
<accession>A0A6G1GCK4</accession>
<dbReference type="OrthoDB" id="291007at2759"/>
<proteinExistence type="predicted"/>
<organism evidence="1">
    <name type="scientific">Eremomyces bilateralis CBS 781.70</name>
    <dbReference type="NCBI Taxonomy" id="1392243"/>
    <lineage>
        <taxon>Eukaryota</taxon>
        <taxon>Fungi</taxon>
        <taxon>Dikarya</taxon>
        <taxon>Ascomycota</taxon>
        <taxon>Pezizomycotina</taxon>
        <taxon>Dothideomycetes</taxon>
        <taxon>Dothideomycetes incertae sedis</taxon>
        <taxon>Eremomycetales</taxon>
        <taxon>Eremomycetaceae</taxon>
        <taxon>Eremomyces</taxon>
    </lineage>
</organism>
<reference evidence="1 3" key="1">
    <citation type="submission" date="2020-01" db="EMBL/GenBank/DDBJ databases">
        <authorList>
            <consortium name="DOE Joint Genome Institute"/>
            <person name="Haridas S."/>
            <person name="Albert R."/>
            <person name="Binder M."/>
            <person name="Bloem J."/>
            <person name="Labutti K."/>
            <person name="Salamov A."/>
            <person name="Andreopoulos B."/>
            <person name="Baker S.E."/>
            <person name="Barry K."/>
            <person name="Bills G."/>
            <person name="Bluhm B.H."/>
            <person name="Cannon C."/>
            <person name="Castanera R."/>
            <person name="Culley D.E."/>
            <person name="Daum C."/>
            <person name="Ezra D."/>
            <person name="Gonzalez J.B."/>
            <person name="Henrissat B."/>
            <person name="Kuo A."/>
            <person name="Liang C."/>
            <person name="Lipzen A."/>
            <person name="Lutzoni F."/>
            <person name="Magnuson J."/>
            <person name="Mondo S."/>
            <person name="Nolan M."/>
            <person name="Ohm R."/>
            <person name="Pangilinan J."/>
            <person name="Park H.-J."/>
            <person name="Ramirez L."/>
            <person name="Alfaro M."/>
            <person name="Sun H."/>
            <person name="Tritt A."/>
            <person name="Yoshinaga Y."/>
            <person name="Zwiers L.-H."/>
            <person name="Turgeon B.G."/>
            <person name="Goodwin S.B."/>
            <person name="Spatafora J.W."/>
            <person name="Crous P.W."/>
            <person name="Grigoriev I.V."/>
        </authorList>
    </citation>
    <scope>NUCLEOTIDE SEQUENCE</scope>
    <source>
        <strain evidence="1 3">CBS 781.70</strain>
    </source>
</reference>
<evidence type="ECO:0000313" key="1">
    <source>
        <dbReference type="EMBL" id="KAF1815630.1"/>
    </source>
</evidence>
<protein>
    <submittedName>
        <fullName evidence="1 3">Uncharacterized protein</fullName>
    </submittedName>
</protein>
<sequence>MPANIPEVNYCACRAGYRAGFHDVGHDPLAQWRLPWVGQEVRVFVRPGVKCDTLCDNWELGAQWRQEVQLCM</sequence>
<evidence type="ECO:0000313" key="3">
    <source>
        <dbReference type="RefSeq" id="XP_033537261.1"/>
    </source>
</evidence>
<dbReference type="RefSeq" id="XP_033537261.1">
    <property type="nucleotide sequence ID" value="XM_033678770.1"/>
</dbReference>